<dbReference type="KEGG" id="amol:AMOL_1294"/>
<dbReference type="InterPro" id="IPR029032">
    <property type="entry name" value="AhpD-like"/>
</dbReference>
<protein>
    <submittedName>
        <fullName evidence="2 3">Alkylhydroperoxidase</fullName>
    </submittedName>
</protein>
<dbReference type="Gene3D" id="1.20.1290.10">
    <property type="entry name" value="AhpD-like"/>
    <property type="match status" value="1"/>
</dbReference>
<reference evidence="3 4" key="1">
    <citation type="submission" date="2017-09" db="EMBL/GenBank/DDBJ databases">
        <title>Arcobacter canalis sp. nov., a new species isolated from a water canal contaminated with urban sewage.</title>
        <authorList>
            <person name="Perez-Cataluna A."/>
            <person name="Salas-Masso N."/>
            <person name="Figueras M.J."/>
        </authorList>
    </citation>
    <scope>NUCLEOTIDE SEQUENCE [LARGE SCALE GENOMIC DNA]</scope>
    <source>
        <strain evidence="3 4">F98-3</strain>
    </source>
</reference>
<dbReference type="Pfam" id="PF02627">
    <property type="entry name" value="CMD"/>
    <property type="match status" value="1"/>
</dbReference>
<dbReference type="Proteomes" id="UP000262712">
    <property type="component" value="Chromosome"/>
</dbReference>
<evidence type="ECO:0000313" key="5">
    <source>
        <dbReference type="Proteomes" id="UP000262712"/>
    </source>
</evidence>
<dbReference type="PANTHER" id="PTHR34846">
    <property type="entry name" value="4-CARBOXYMUCONOLACTONE DECARBOXYLASE FAMILY PROTEIN (AFU_ORTHOLOGUE AFUA_6G11590)"/>
    <property type="match status" value="1"/>
</dbReference>
<name>A0A2G1DH30_9BACT</name>
<evidence type="ECO:0000313" key="4">
    <source>
        <dbReference type="Proteomes" id="UP000221222"/>
    </source>
</evidence>
<reference evidence="2 5" key="2">
    <citation type="submission" date="2018-08" db="EMBL/GenBank/DDBJ databases">
        <title>Complete genome of the Arcobacter molluscorum type strain LMG 25693.</title>
        <authorList>
            <person name="Miller W.G."/>
            <person name="Yee E."/>
            <person name="Bono J.L."/>
        </authorList>
    </citation>
    <scope>NUCLEOTIDE SEQUENCE [LARGE SCALE GENOMIC DNA]</scope>
    <source>
        <strain evidence="2 5">CECT 7696</strain>
    </source>
</reference>
<evidence type="ECO:0000313" key="2">
    <source>
        <dbReference type="EMBL" id="AXX92270.1"/>
    </source>
</evidence>
<evidence type="ECO:0000259" key="1">
    <source>
        <dbReference type="Pfam" id="PF02627"/>
    </source>
</evidence>
<organism evidence="3 4">
    <name type="scientific">Malaciobacter molluscorum LMG 25693</name>
    <dbReference type="NCBI Taxonomy" id="870501"/>
    <lineage>
        <taxon>Bacteria</taxon>
        <taxon>Pseudomonadati</taxon>
        <taxon>Campylobacterota</taxon>
        <taxon>Epsilonproteobacteria</taxon>
        <taxon>Campylobacterales</taxon>
        <taxon>Arcobacteraceae</taxon>
        <taxon>Malaciobacter</taxon>
    </lineage>
</organism>
<dbReference type="PANTHER" id="PTHR34846:SF10">
    <property type="entry name" value="CYTOPLASMIC PROTEIN"/>
    <property type="match status" value="1"/>
</dbReference>
<dbReference type="GO" id="GO:0051920">
    <property type="term" value="F:peroxiredoxin activity"/>
    <property type="evidence" value="ECO:0007669"/>
    <property type="project" value="InterPro"/>
</dbReference>
<keyword evidence="4" id="KW-1185">Reference proteome</keyword>
<evidence type="ECO:0000313" key="3">
    <source>
        <dbReference type="EMBL" id="PHO17744.1"/>
    </source>
</evidence>
<dbReference type="EMBL" id="CP032098">
    <property type="protein sequence ID" value="AXX92270.1"/>
    <property type="molecule type" value="Genomic_DNA"/>
</dbReference>
<dbReference type="InterPro" id="IPR003779">
    <property type="entry name" value="CMD-like"/>
</dbReference>
<sequence length="149" mass="17047">MDKRINLGKEAPHMYDKLISLKHDMQALIKDANINEGFSHLLLLRASQINGCAFCVRLHTKDSLDTGETIERISVLPAWRETQYFNEKERASLELVEAICYIKDTHIPDTLYEKAKEVLTKKEILAVEWLALVINALNILAISSRLEVK</sequence>
<dbReference type="RefSeq" id="WP_099342802.1">
    <property type="nucleotide sequence ID" value="NZ_CP032098.1"/>
</dbReference>
<feature type="domain" description="Carboxymuconolactone decarboxylase-like" evidence="1">
    <location>
        <begin position="29"/>
        <end position="97"/>
    </location>
</feature>
<dbReference type="AlphaFoldDB" id="A0A2G1DH30"/>
<gene>
    <name evidence="2" type="ORF">AMOL_1294</name>
    <name evidence="3" type="ORF">CPU12_09120</name>
</gene>
<dbReference type="EMBL" id="NXFY01000013">
    <property type="protein sequence ID" value="PHO17744.1"/>
    <property type="molecule type" value="Genomic_DNA"/>
</dbReference>
<proteinExistence type="predicted"/>
<dbReference type="NCBIfam" id="TIGR00778">
    <property type="entry name" value="ahpD_dom"/>
    <property type="match status" value="1"/>
</dbReference>
<keyword evidence="3" id="KW-0575">Peroxidase</keyword>
<accession>A0A2G1DH30</accession>
<dbReference type="Proteomes" id="UP000221222">
    <property type="component" value="Unassembled WGS sequence"/>
</dbReference>
<dbReference type="InterPro" id="IPR004675">
    <property type="entry name" value="AhpD_core"/>
</dbReference>
<dbReference type="SUPFAM" id="SSF69118">
    <property type="entry name" value="AhpD-like"/>
    <property type="match status" value="1"/>
</dbReference>
<keyword evidence="3" id="KW-0560">Oxidoreductase</keyword>